<comment type="similarity">
    <text evidence="2 4">Belongs to the RxLR effector family.</text>
</comment>
<evidence type="ECO:0000256" key="2">
    <source>
        <dbReference type="ARBA" id="ARBA00010400"/>
    </source>
</evidence>
<dbReference type="AlphaFoldDB" id="A0A3M6VSQ0"/>
<dbReference type="EMBL" id="QLLG01000062">
    <property type="protein sequence ID" value="RMX68606.1"/>
    <property type="molecule type" value="Genomic_DNA"/>
</dbReference>
<sequence>MRLFYVALVAAAALYTSTDGLPVVTSSALRGTAADKELSIEGKTERSLNAKPATALTSKTGQDVVPQRGGVEEETYNYLMSLGRKTRKKKKKKKKKKKLFDRASRFIRHRFD</sequence>
<feature type="compositionally biased region" description="Basic and acidic residues" evidence="5">
    <location>
        <begin position="100"/>
        <end position="112"/>
    </location>
</feature>
<gene>
    <name evidence="6" type="ORF">DD238_003368</name>
</gene>
<organism evidence="6 7">
    <name type="scientific">Peronospora effusa</name>
    <dbReference type="NCBI Taxonomy" id="542832"/>
    <lineage>
        <taxon>Eukaryota</taxon>
        <taxon>Sar</taxon>
        <taxon>Stramenopiles</taxon>
        <taxon>Oomycota</taxon>
        <taxon>Peronosporomycetes</taxon>
        <taxon>Peronosporales</taxon>
        <taxon>Peronosporaceae</taxon>
        <taxon>Peronospora</taxon>
    </lineage>
</organism>
<feature type="compositionally biased region" description="Basic residues" evidence="5">
    <location>
        <begin position="84"/>
        <end position="99"/>
    </location>
</feature>
<reference evidence="6 7" key="1">
    <citation type="submission" date="2018-06" db="EMBL/GenBank/DDBJ databases">
        <title>Comparative genomics of downy mildews reveals potential adaptations to biotrophy.</title>
        <authorList>
            <person name="Fletcher K."/>
            <person name="Klosterman S.J."/>
            <person name="Derevnina L."/>
            <person name="Martin F."/>
            <person name="Koike S."/>
            <person name="Reyes Chin-Wo S."/>
            <person name="Mou B."/>
            <person name="Michelmore R."/>
        </authorList>
    </citation>
    <scope>NUCLEOTIDE SEQUENCE [LARGE SCALE GENOMIC DNA]</scope>
    <source>
        <strain evidence="6 7">R14</strain>
    </source>
</reference>
<feature type="region of interest" description="Disordered" evidence="5">
    <location>
        <begin position="40"/>
        <end position="67"/>
    </location>
</feature>
<keyword evidence="3 4" id="KW-0964">Secreted</keyword>
<comment type="domain">
    <text evidence="4">The RxLR-dEER motif acts to carry the protein into the host cell cytoplasm through binding to cell surface phosphatidylinositol-3-phosphate.</text>
</comment>
<keyword evidence="4" id="KW-0732">Signal</keyword>
<dbReference type="InterPro" id="IPR031825">
    <property type="entry name" value="RXLR"/>
</dbReference>
<comment type="subcellular location">
    <subcellularLocation>
        <location evidence="1 4">Secreted</location>
    </subcellularLocation>
</comment>
<dbReference type="Pfam" id="PF16810">
    <property type="entry name" value="RXLR"/>
    <property type="match status" value="1"/>
</dbReference>
<comment type="function">
    <text evidence="4">Effector that suppresses plant defense responses during pathogen infection.</text>
</comment>
<evidence type="ECO:0000256" key="5">
    <source>
        <dbReference type="SAM" id="MobiDB-lite"/>
    </source>
</evidence>
<evidence type="ECO:0000313" key="6">
    <source>
        <dbReference type="EMBL" id="RMX68606.1"/>
    </source>
</evidence>
<evidence type="ECO:0000256" key="4">
    <source>
        <dbReference type="RuleBase" id="RU367124"/>
    </source>
</evidence>
<proteinExistence type="inferred from homology"/>
<accession>A0A3M6VSQ0</accession>
<evidence type="ECO:0000256" key="3">
    <source>
        <dbReference type="ARBA" id="ARBA00022525"/>
    </source>
</evidence>
<comment type="caution">
    <text evidence="6">The sequence shown here is derived from an EMBL/GenBank/DDBJ whole genome shotgun (WGS) entry which is preliminary data.</text>
</comment>
<evidence type="ECO:0000313" key="7">
    <source>
        <dbReference type="Proteomes" id="UP000282087"/>
    </source>
</evidence>
<feature type="region of interest" description="Disordered" evidence="5">
    <location>
        <begin position="83"/>
        <end position="112"/>
    </location>
</feature>
<keyword evidence="7" id="KW-1185">Reference proteome</keyword>
<feature type="chain" id="PRO_5018204302" description="RxLR effector protein" evidence="4">
    <location>
        <begin position="21"/>
        <end position="112"/>
    </location>
</feature>
<evidence type="ECO:0000256" key="1">
    <source>
        <dbReference type="ARBA" id="ARBA00004613"/>
    </source>
</evidence>
<protein>
    <recommendedName>
        <fullName evidence="4">RxLR effector protein</fullName>
    </recommendedName>
</protein>
<feature type="signal peptide" evidence="4">
    <location>
        <begin position="1"/>
        <end position="20"/>
    </location>
</feature>
<name>A0A3M6VSQ0_9STRA</name>
<dbReference type="Proteomes" id="UP000282087">
    <property type="component" value="Unassembled WGS sequence"/>
</dbReference>
<dbReference type="VEuPathDB" id="FungiDB:DD237_000835"/>